<gene>
    <name evidence="1" type="ORF">EPI10_015637</name>
</gene>
<protein>
    <submittedName>
        <fullName evidence="1">Integrase</fullName>
    </submittedName>
</protein>
<organism evidence="1 2">
    <name type="scientific">Gossypium australe</name>
    <dbReference type="NCBI Taxonomy" id="47621"/>
    <lineage>
        <taxon>Eukaryota</taxon>
        <taxon>Viridiplantae</taxon>
        <taxon>Streptophyta</taxon>
        <taxon>Embryophyta</taxon>
        <taxon>Tracheophyta</taxon>
        <taxon>Spermatophyta</taxon>
        <taxon>Magnoliopsida</taxon>
        <taxon>eudicotyledons</taxon>
        <taxon>Gunneridae</taxon>
        <taxon>Pentapetalae</taxon>
        <taxon>rosids</taxon>
        <taxon>malvids</taxon>
        <taxon>Malvales</taxon>
        <taxon>Malvaceae</taxon>
        <taxon>Malvoideae</taxon>
        <taxon>Gossypium</taxon>
    </lineage>
</organism>
<name>A0A5B6VLF8_9ROSI</name>
<keyword evidence="2" id="KW-1185">Reference proteome</keyword>
<dbReference type="EMBL" id="SMMG02000006">
    <property type="protein sequence ID" value="KAA3469887.1"/>
    <property type="molecule type" value="Genomic_DNA"/>
</dbReference>
<dbReference type="Proteomes" id="UP000325315">
    <property type="component" value="Unassembled WGS sequence"/>
</dbReference>
<dbReference type="AlphaFoldDB" id="A0A5B6VLF8"/>
<evidence type="ECO:0000313" key="1">
    <source>
        <dbReference type="EMBL" id="KAA3469887.1"/>
    </source>
</evidence>
<dbReference type="OrthoDB" id="1938712at2759"/>
<comment type="caution">
    <text evidence="1">The sequence shown here is derived from an EMBL/GenBank/DDBJ whole genome shotgun (WGS) entry which is preliminary data.</text>
</comment>
<accession>A0A5B6VLF8</accession>
<sequence length="175" mass="19835">MHDLELAAKLNLRQRCWIELLKDYDLTFEYHLGKANVVVDALSRKFVIGLASLQARVRLVDDGSLLAELMVQPIFLPQIMEAELKDIRPRSKVHIQSSPTTIVTTLASACLVLRLSMEGSANLQSIGWSLAKESLLALIWFMVQREKSRSCGATRDLEVEPNLSYEEDLIRILDR</sequence>
<proteinExistence type="predicted"/>
<reference evidence="2" key="1">
    <citation type="journal article" date="2019" name="Plant Biotechnol. J.">
        <title>Genome sequencing of the Australian wild diploid species Gossypium australe highlights disease resistance and delayed gland morphogenesis.</title>
        <authorList>
            <person name="Cai Y."/>
            <person name="Cai X."/>
            <person name="Wang Q."/>
            <person name="Wang P."/>
            <person name="Zhang Y."/>
            <person name="Cai C."/>
            <person name="Xu Y."/>
            <person name="Wang K."/>
            <person name="Zhou Z."/>
            <person name="Wang C."/>
            <person name="Geng S."/>
            <person name="Li B."/>
            <person name="Dong Q."/>
            <person name="Hou Y."/>
            <person name="Wang H."/>
            <person name="Ai P."/>
            <person name="Liu Z."/>
            <person name="Yi F."/>
            <person name="Sun M."/>
            <person name="An G."/>
            <person name="Cheng J."/>
            <person name="Zhang Y."/>
            <person name="Shi Q."/>
            <person name="Xie Y."/>
            <person name="Shi X."/>
            <person name="Chang Y."/>
            <person name="Huang F."/>
            <person name="Chen Y."/>
            <person name="Hong S."/>
            <person name="Mi L."/>
            <person name="Sun Q."/>
            <person name="Zhang L."/>
            <person name="Zhou B."/>
            <person name="Peng R."/>
            <person name="Zhang X."/>
            <person name="Liu F."/>
        </authorList>
    </citation>
    <scope>NUCLEOTIDE SEQUENCE [LARGE SCALE GENOMIC DNA]</scope>
    <source>
        <strain evidence="2">cv. PA1801</strain>
    </source>
</reference>
<evidence type="ECO:0000313" key="2">
    <source>
        <dbReference type="Proteomes" id="UP000325315"/>
    </source>
</evidence>